<dbReference type="Proteomes" id="UP000004738">
    <property type="component" value="Unassembled WGS sequence"/>
</dbReference>
<dbReference type="EMBL" id="AMCK01000007">
    <property type="protein sequence ID" value="EKB45375.1"/>
    <property type="molecule type" value="Genomic_DNA"/>
</dbReference>
<dbReference type="RefSeq" id="WP_008405505.1">
    <property type="nucleotide sequence ID" value="NZ_AMCK01000007.1"/>
</dbReference>
<dbReference type="PATRIC" id="fig|1224748.3.peg.1641"/>
<evidence type="ECO:0000259" key="1">
    <source>
        <dbReference type="Pfam" id="PF13556"/>
    </source>
</evidence>
<keyword evidence="3" id="KW-1185">Reference proteome</keyword>
<evidence type="ECO:0000313" key="3">
    <source>
        <dbReference type="Proteomes" id="UP000004738"/>
    </source>
</evidence>
<feature type="domain" description="PucR C-terminal helix-turn-helix" evidence="1">
    <location>
        <begin position="220"/>
        <end position="274"/>
    </location>
</feature>
<dbReference type="AlphaFoldDB" id="K1KMP0"/>
<dbReference type="SUPFAM" id="SSF46689">
    <property type="entry name" value="Homeodomain-like"/>
    <property type="match status" value="1"/>
</dbReference>
<reference evidence="2 3" key="1">
    <citation type="journal article" date="2012" name="J. Bacteriol.">
        <title>Draft Genome Sequence of Bacillus isronensis Strain B3W22, Isolated from the Upper Atmosphere.</title>
        <authorList>
            <person name="Shivaji S."/>
            <person name="Ara S."/>
            <person name="Singh S.K."/>
            <person name="Bandi S."/>
            <person name="Singh A."/>
            <person name="Pinnaka A.K."/>
        </authorList>
    </citation>
    <scope>NUCLEOTIDE SEQUENCE [LARGE SCALE GENOMIC DNA]</scope>
    <source>
        <strain evidence="2 3">B3W22</strain>
    </source>
</reference>
<protein>
    <submittedName>
        <fullName evidence="2">Leucine-rich protein</fullName>
    </submittedName>
</protein>
<evidence type="ECO:0000313" key="2">
    <source>
        <dbReference type="EMBL" id="EKB45375.1"/>
    </source>
</evidence>
<proteinExistence type="predicted"/>
<name>K1KMP0_9BACL</name>
<dbReference type="Pfam" id="PF13556">
    <property type="entry name" value="HTH_30"/>
    <property type="match status" value="1"/>
</dbReference>
<dbReference type="InterPro" id="IPR009057">
    <property type="entry name" value="Homeodomain-like_sf"/>
</dbReference>
<accession>K1KMP0</accession>
<comment type="caution">
    <text evidence="2">The sequence shown here is derived from an EMBL/GenBank/DDBJ whole genome shotgun (WGS) entry which is preliminary data.</text>
</comment>
<dbReference type="InterPro" id="IPR051448">
    <property type="entry name" value="CdaR-like_regulators"/>
</dbReference>
<sequence>MQLAQLFPSLKRHSTYPITHNSATTIFFDSAGACWYEIAKSEITERDALMLKHFYQECSEQMDPWLLLLTQGVVPKPTNYSPIRILQYYITNGAGQLKYAIELFFMNDAYLLEAAPHTFWIILFKDYTREELEGFMAILENDFYLHGQLFIGQLLPVSEMLHHSFLTEQKIFQSIFERQHQTIYTFSESFLTLLPLHLTMPLQQYLQHTLFNSLNDEMITTITALFSHNGNMSSAAKELHIHRNTLLYRTQRYFEDTTLDLKRSDDLLLANLAALLYKLTKYPL</sequence>
<dbReference type="PANTHER" id="PTHR33744">
    <property type="entry name" value="CARBOHYDRATE DIACID REGULATOR"/>
    <property type="match status" value="1"/>
</dbReference>
<organism evidence="2 3">
    <name type="scientific">Solibacillus isronensis B3W22</name>
    <dbReference type="NCBI Taxonomy" id="1224748"/>
    <lineage>
        <taxon>Bacteria</taxon>
        <taxon>Bacillati</taxon>
        <taxon>Bacillota</taxon>
        <taxon>Bacilli</taxon>
        <taxon>Bacillales</taxon>
        <taxon>Caryophanaceae</taxon>
        <taxon>Solibacillus</taxon>
    </lineage>
</organism>
<dbReference type="Gene3D" id="1.10.10.2840">
    <property type="entry name" value="PucR C-terminal helix-turn-helix domain"/>
    <property type="match status" value="1"/>
</dbReference>
<gene>
    <name evidence="2" type="primary">lrp</name>
    <name evidence="2" type="ORF">B857_01649</name>
</gene>
<dbReference type="PANTHER" id="PTHR33744:SF15">
    <property type="entry name" value="CARBOHYDRATE DIACID REGULATOR"/>
    <property type="match status" value="1"/>
</dbReference>
<dbReference type="InterPro" id="IPR025736">
    <property type="entry name" value="PucR_C-HTH_dom"/>
</dbReference>
<dbReference type="InterPro" id="IPR042070">
    <property type="entry name" value="PucR_C-HTH_sf"/>
</dbReference>